<evidence type="ECO:0000313" key="2">
    <source>
        <dbReference type="EMBL" id="MCS0584152.1"/>
    </source>
</evidence>
<dbReference type="RefSeq" id="WP_258818717.1">
    <property type="nucleotide sequence ID" value="NZ_JANUGW010000019.1"/>
</dbReference>
<keyword evidence="3" id="KW-1185">Reference proteome</keyword>
<protein>
    <recommendedName>
        <fullName evidence="4">DUF1571 domain-containing protein</fullName>
    </recommendedName>
</protein>
<dbReference type="Proteomes" id="UP001204151">
    <property type="component" value="Unassembled WGS sequence"/>
</dbReference>
<feature type="signal peptide" evidence="1">
    <location>
        <begin position="1"/>
        <end position="21"/>
    </location>
</feature>
<proteinExistence type="predicted"/>
<dbReference type="EMBL" id="JANUGW010000019">
    <property type="protein sequence ID" value="MCS0584152.1"/>
    <property type="molecule type" value="Genomic_DNA"/>
</dbReference>
<feature type="chain" id="PRO_5046231724" description="DUF1571 domain-containing protein" evidence="1">
    <location>
        <begin position="22"/>
        <end position="297"/>
    </location>
</feature>
<evidence type="ECO:0000313" key="3">
    <source>
        <dbReference type="Proteomes" id="UP001204151"/>
    </source>
</evidence>
<keyword evidence="1" id="KW-0732">Signal</keyword>
<evidence type="ECO:0008006" key="4">
    <source>
        <dbReference type="Google" id="ProtNLM"/>
    </source>
</evidence>
<organism evidence="2 3">
    <name type="scientific">Massilia pinisoli</name>
    <dbReference type="NCBI Taxonomy" id="1772194"/>
    <lineage>
        <taxon>Bacteria</taxon>
        <taxon>Pseudomonadati</taxon>
        <taxon>Pseudomonadota</taxon>
        <taxon>Betaproteobacteria</taxon>
        <taxon>Burkholderiales</taxon>
        <taxon>Oxalobacteraceae</taxon>
        <taxon>Telluria group</taxon>
        <taxon>Massilia</taxon>
    </lineage>
</organism>
<evidence type="ECO:0000256" key="1">
    <source>
        <dbReference type="SAM" id="SignalP"/>
    </source>
</evidence>
<sequence length="297" mass="32395">MTTRHLLLATLTFTLFAPAHAQDAHAGRPADGAVTVHFDSLDHDARRGITTMRMNVVKNAPYTAQVVTERTQALADGNQIAIRRTTMTYRDGAGRTRHDIRDADGEVITVTINDPVAGATLILHPRDRSAARIAHTRRDGGEDIIVKRVEGAGDAERQRDVRIQVPRTPAAGDTALRDAQMQVAPLMNGAFADLKWAAKAVTKDLGTRDVGGIKAEGKLRSYEIPAGALGNRNPIVVSDETWTAPDLQVTVYTKHSDPRSGDVVFRLENVRREEPAAALFTVPADYTVRDRKGRGDK</sequence>
<accession>A0ABT1ZW46</accession>
<reference evidence="2 3" key="1">
    <citation type="submission" date="2022-08" db="EMBL/GenBank/DDBJ databases">
        <title>Reclassification of Massilia species as members of the genera Telluria, Duganella, Pseudoduganella, Mokoshia gen. nov. and Zemynaea gen. nov. using orthogonal and non-orthogonal genome-based approaches.</title>
        <authorList>
            <person name="Bowman J.P."/>
        </authorList>
    </citation>
    <scope>NUCLEOTIDE SEQUENCE [LARGE SCALE GENOMIC DNA]</scope>
    <source>
        <strain evidence="2 3">JCM 31316</strain>
    </source>
</reference>
<comment type="caution">
    <text evidence="2">The sequence shown here is derived from an EMBL/GenBank/DDBJ whole genome shotgun (WGS) entry which is preliminary data.</text>
</comment>
<gene>
    <name evidence="2" type="ORF">NX784_21365</name>
</gene>
<name>A0ABT1ZW46_9BURK</name>